<dbReference type="EMBL" id="CP002466">
    <property type="protein sequence ID" value="ADV80531.1"/>
    <property type="molecule type" value="Genomic_DNA"/>
</dbReference>
<dbReference type="HOGENOM" id="CLU_3376539_0_0_9"/>
<organism evidence="1 2">
    <name type="scientific">Thermoanaerobacter brockii subsp. finnii (strain ATCC 43586 / DSM 3389 / AKO-1)</name>
    <name type="common">Thermoanaerobacter finnii</name>
    <dbReference type="NCBI Taxonomy" id="509193"/>
    <lineage>
        <taxon>Bacteria</taxon>
        <taxon>Bacillati</taxon>
        <taxon>Bacillota</taxon>
        <taxon>Clostridia</taxon>
        <taxon>Thermoanaerobacterales</taxon>
        <taxon>Thermoanaerobacteraceae</taxon>
        <taxon>Thermoanaerobacter</taxon>
    </lineage>
</organism>
<protein>
    <submittedName>
        <fullName evidence="1">Uncharacterized protein</fullName>
    </submittedName>
</protein>
<keyword evidence="2" id="KW-1185">Reference proteome</keyword>
<gene>
    <name evidence="1" type="ordered locus">Thebr_2012</name>
</gene>
<reference evidence="1 2" key="1">
    <citation type="submission" date="2011-01" db="EMBL/GenBank/DDBJ databases">
        <title>Complete sequence of Thermoanaerobacter brockii finnii Ako-1.</title>
        <authorList>
            <consortium name="US DOE Joint Genome Institute"/>
            <person name="Lucas S."/>
            <person name="Copeland A."/>
            <person name="Lapidus A."/>
            <person name="Cheng J.-F."/>
            <person name="Goodwin L."/>
            <person name="Pitluck S."/>
            <person name="Chertkov O."/>
            <person name="Munk C."/>
            <person name="Detter J.C."/>
            <person name="Han C."/>
            <person name="Tapia R."/>
            <person name="Land M."/>
            <person name="Hauser L."/>
            <person name="Kyrpides N."/>
            <person name="Ivanova N."/>
            <person name="Mikhailova N."/>
            <person name="Pagani I."/>
            <person name="Hemme C.L."/>
            <person name="Woyke T."/>
        </authorList>
    </citation>
    <scope>NUCLEOTIDE SEQUENCE [LARGE SCALE GENOMIC DNA]</scope>
    <source>
        <strain evidence="2">ATCC 43586 / DSM 3389 / AKO-1</strain>
    </source>
</reference>
<dbReference type="AlphaFoldDB" id="E8UQW1"/>
<proteinExistence type="predicted"/>
<name>E8UQW1_THEBF</name>
<evidence type="ECO:0000313" key="1">
    <source>
        <dbReference type="EMBL" id="ADV80531.1"/>
    </source>
</evidence>
<dbReference type="KEGG" id="tbo:Thebr_2012"/>
<accession>E8UQW1</accession>
<dbReference type="Proteomes" id="UP000002062">
    <property type="component" value="Chromosome"/>
</dbReference>
<sequence length="34" mass="3760">MLKTPNDINLDAIKKEIEKLPGVKNYTPCACLAD</sequence>
<evidence type="ECO:0000313" key="2">
    <source>
        <dbReference type="Proteomes" id="UP000002062"/>
    </source>
</evidence>